<reference evidence="1 2" key="1">
    <citation type="journal article" date="2019" name="Nat. Ecol. Evol.">
        <title>Megaphylogeny resolves global patterns of mushroom evolution.</title>
        <authorList>
            <person name="Varga T."/>
            <person name="Krizsan K."/>
            <person name="Foldi C."/>
            <person name="Dima B."/>
            <person name="Sanchez-Garcia M."/>
            <person name="Sanchez-Ramirez S."/>
            <person name="Szollosi G.J."/>
            <person name="Szarkandi J.G."/>
            <person name="Papp V."/>
            <person name="Albert L."/>
            <person name="Andreopoulos W."/>
            <person name="Angelini C."/>
            <person name="Antonin V."/>
            <person name="Barry K.W."/>
            <person name="Bougher N.L."/>
            <person name="Buchanan P."/>
            <person name="Buyck B."/>
            <person name="Bense V."/>
            <person name="Catcheside P."/>
            <person name="Chovatia M."/>
            <person name="Cooper J."/>
            <person name="Damon W."/>
            <person name="Desjardin D."/>
            <person name="Finy P."/>
            <person name="Geml J."/>
            <person name="Haridas S."/>
            <person name="Hughes K."/>
            <person name="Justo A."/>
            <person name="Karasinski D."/>
            <person name="Kautmanova I."/>
            <person name="Kiss B."/>
            <person name="Kocsube S."/>
            <person name="Kotiranta H."/>
            <person name="LaButti K.M."/>
            <person name="Lechner B.E."/>
            <person name="Liimatainen K."/>
            <person name="Lipzen A."/>
            <person name="Lukacs Z."/>
            <person name="Mihaltcheva S."/>
            <person name="Morgado L.N."/>
            <person name="Niskanen T."/>
            <person name="Noordeloos M.E."/>
            <person name="Ohm R.A."/>
            <person name="Ortiz-Santana B."/>
            <person name="Ovrebo C."/>
            <person name="Racz N."/>
            <person name="Riley R."/>
            <person name="Savchenko A."/>
            <person name="Shiryaev A."/>
            <person name="Soop K."/>
            <person name="Spirin V."/>
            <person name="Szebenyi C."/>
            <person name="Tomsovsky M."/>
            <person name="Tulloss R.E."/>
            <person name="Uehling J."/>
            <person name="Grigoriev I.V."/>
            <person name="Vagvolgyi C."/>
            <person name="Papp T."/>
            <person name="Martin F.M."/>
            <person name="Miettinen O."/>
            <person name="Hibbett D.S."/>
            <person name="Nagy L.G."/>
        </authorList>
    </citation>
    <scope>NUCLEOTIDE SEQUENCE [LARGE SCALE GENOMIC DNA]</scope>
    <source>
        <strain evidence="1 2">CBS 309.79</strain>
    </source>
</reference>
<name>A0A5C3QJV9_9AGAR</name>
<dbReference type="Proteomes" id="UP000305067">
    <property type="component" value="Unassembled WGS sequence"/>
</dbReference>
<dbReference type="EMBL" id="ML178827">
    <property type="protein sequence ID" value="TFL00751.1"/>
    <property type="molecule type" value="Genomic_DNA"/>
</dbReference>
<sequence length="186" mass="21310">MPPRAIQCGFGFFGIDLWIVKMRSGKTARGDYPCLSVSLRGLYTPFLEDPNLQIALEIIPIGNRTHIRLNGADLAAIKDAFDGKKLVDKITSMTGKDPCGEIELPDFFVNKWEMELEMSDYQPTQAEGQTLKFSFRIWGQWKIFFRPTHDVIAITMKPFTIVMNLPKSWEEIWQEVFDTIANSIDE</sequence>
<keyword evidence="2" id="KW-1185">Reference proteome</keyword>
<protein>
    <submittedName>
        <fullName evidence="1">Uncharacterized protein</fullName>
    </submittedName>
</protein>
<gene>
    <name evidence="1" type="ORF">BDV98DRAFT_593618</name>
</gene>
<proteinExistence type="predicted"/>
<evidence type="ECO:0000313" key="1">
    <source>
        <dbReference type="EMBL" id="TFL00751.1"/>
    </source>
</evidence>
<accession>A0A5C3QJV9</accession>
<evidence type="ECO:0000313" key="2">
    <source>
        <dbReference type="Proteomes" id="UP000305067"/>
    </source>
</evidence>
<dbReference type="OrthoDB" id="5740066at2759"/>
<organism evidence="1 2">
    <name type="scientific">Pterulicium gracile</name>
    <dbReference type="NCBI Taxonomy" id="1884261"/>
    <lineage>
        <taxon>Eukaryota</taxon>
        <taxon>Fungi</taxon>
        <taxon>Dikarya</taxon>
        <taxon>Basidiomycota</taxon>
        <taxon>Agaricomycotina</taxon>
        <taxon>Agaricomycetes</taxon>
        <taxon>Agaricomycetidae</taxon>
        <taxon>Agaricales</taxon>
        <taxon>Pleurotineae</taxon>
        <taxon>Pterulaceae</taxon>
        <taxon>Pterulicium</taxon>
    </lineage>
</organism>
<dbReference type="AlphaFoldDB" id="A0A5C3QJV9"/>